<keyword evidence="1" id="KW-0812">Transmembrane</keyword>
<gene>
    <name evidence="2" type="ORF">Ae201684_011467</name>
</gene>
<sequence length="126" mass="13956">MAISTALLDILDLFAIAFEHHSLVDVVYDGLKSPLLYWMLFGYVVGSLPIVVWHFHKVHKLHRLSTTAVAVVAAVVCGFGLRFADTLVHKIYLVLGAVGGAFCTYLHGEIVHLVVGFINERKPKQE</sequence>
<comment type="caution">
    <text evidence="2">The sequence shown here is derived from an EMBL/GenBank/DDBJ whole genome shotgun (WGS) entry which is preliminary data.</text>
</comment>
<feature type="transmembrane region" description="Helical" evidence="1">
    <location>
        <begin position="35"/>
        <end position="55"/>
    </location>
</feature>
<evidence type="ECO:0000256" key="1">
    <source>
        <dbReference type="SAM" id="Phobius"/>
    </source>
</evidence>
<reference evidence="2 3" key="1">
    <citation type="submission" date="2019-07" db="EMBL/GenBank/DDBJ databases">
        <title>Genomics analysis of Aphanomyces spp. identifies a new class of oomycete effector associated with host adaptation.</title>
        <authorList>
            <person name="Gaulin E."/>
        </authorList>
    </citation>
    <scope>NUCLEOTIDE SEQUENCE [LARGE SCALE GENOMIC DNA]</scope>
    <source>
        <strain evidence="2 3">ATCC 201684</strain>
    </source>
</reference>
<dbReference type="AlphaFoldDB" id="A0A6G0WUM2"/>
<feature type="transmembrane region" description="Helical" evidence="1">
    <location>
        <begin position="67"/>
        <end position="85"/>
    </location>
</feature>
<evidence type="ECO:0000313" key="3">
    <source>
        <dbReference type="Proteomes" id="UP000481153"/>
    </source>
</evidence>
<keyword evidence="1" id="KW-1133">Transmembrane helix</keyword>
<evidence type="ECO:0000313" key="2">
    <source>
        <dbReference type="EMBL" id="KAF0731204.1"/>
    </source>
</evidence>
<organism evidence="2 3">
    <name type="scientific">Aphanomyces euteiches</name>
    <dbReference type="NCBI Taxonomy" id="100861"/>
    <lineage>
        <taxon>Eukaryota</taxon>
        <taxon>Sar</taxon>
        <taxon>Stramenopiles</taxon>
        <taxon>Oomycota</taxon>
        <taxon>Saprolegniomycetes</taxon>
        <taxon>Saprolegniales</taxon>
        <taxon>Verrucalvaceae</taxon>
        <taxon>Aphanomyces</taxon>
    </lineage>
</organism>
<dbReference type="VEuPathDB" id="FungiDB:AeMF1_009817"/>
<dbReference type="Proteomes" id="UP000481153">
    <property type="component" value="Unassembled WGS sequence"/>
</dbReference>
<protein>
    <submittedName>
        <fullName evidence="2">Uncharacterized protein</fullName>
    </submittedName>
</protein>
<keyword evidence="3" id="KW-1185">Reference proteome</keyword>
<proteinExistence type="predicted"/>
<feature type="transmembrane region" description="Helical" evidence="1">
    <location>
        <begin position="91"/>
        <end position="118"/>
    </location>
</feature>
<name>A0A6G0WUM2_9STRA</name>
<keyword evidence="1" id="KW-0472">Membrane</keyword>
<accession>A0A6G0WUM2</accession>
<dbReference type="EMBL" id="VJMJ01000146">
    <property type="protein sequence ID" value="KAF0731204.1"/>
    <property type="molecule type" value="Genomic_DNA"/>
</dbReference>